<accession>A0ABN8NBJ7</accession>
<dbReference type="Proteomes" id="UP001159427">
    <property type="component" value="Unassembled WGS sequence"/>
</dbReference>
<evidence type="ECO:0000313" key="1">
    <source>
        <dbReference type="EMBL" id="CAH3047046.1"/>
    </source>
</evidence>
<keyword evidence="2" id="KW-1185">Reference proteome</keyword>
<proteinExistence type="predicted"/>
<protein>
    <submittedName>
        <fullName evidence="1">Uncharacterized protein</fullName>
    </submittedName>
</protein>
<name>A0ABN8NBJ7_9CNID</name>
<gene>
    <name evidence="1" type="ORF">PEVE_00041367</name>
</gene>
<sequence>MALDFAGYGLSITSTTSPLAPSVIQGGDLLNLTFHFNFNGTNDTIVSNSTACQELYNKTVFIKFVITLPVVFEIVYPKNMSGDLNGTIFMDLLNCSLLPSMKINSSIYQTDSQQFNEMEFDVMLQNVTSWASTLDVRLRLLHLAKAGSLLNISGNVIIANETKQFYMSSYTTPVPGNLQLTITSTSILETPNVTLTSEESVTFAATFQLPRLTTNLTLVITLPAFANSTPMTFFHSYVKSFSQGVSSHKLSVGSPPEFSLSDDHRFPHPDVAQFIFGETFKPANESSNGTITVEITAKVDSNQGVYIPDSEGNVTCVLMYFSSQGINVIAGETFLALKLGQPLLETNFVLTQDCCYEGNDVAELKFQVKNPHVSTAAAVNVIINITISRPHLQLQKLSVNLCENISFSNQSLYMCLNLMETAGMLVNSSSGLTMNLPRLNSSSWVNGSVFSLVRPSVAASSFHANILTMAYTRTGWLPINRDYVQTLNIKPVRASVLNVISSNVPHPTQDSSVITIGEDIVFRMVLSVPVRGSHLFFSSHVGGFAARSRGLARLASLAQIGELARNFNITGNSKTLRGNFGTIVNIGSSSQPSDSEIEYEVTIQASNGENITNGHVLEVTFDVIVNGMIRQPPHVQSLQVIEPDLRVTVTPSRFSEVEPNSAVTYMVRLEHSQESTSHAFRVGLEIAVPYDHFSDTQITEYPAGRSLEIVDGDQSPSGDVRYRNRNTKVLLFKGEDLLLGQTVSFKFKATTVSDLQASIYVSLPVHLAYATLPISLAPREGRNYTQNSIQGTFLTIRPPPFLSVTFEVLAGSFDAGDRVEYNLTLSNIAQSTTAYDLSVLATFEAIDGNRVYKACSSDSVSFNNGTLESQLFISNMGPSNTISCNYVSFIKDHISPKKLVSQTVAIEYYSLSAVNRPLTAASNKERRFANVTTKPINTTAITSQNAEQLQAGDPVNFTFYLQFQECVTNLSVDFQLPTVPRNVIELFRRRRDAHSEEAKLW</sequence>
<comment type="caution">
    <text evidence="1">The sequence shown here is derived from an EMBL/GenBank/DDBJ whole genome shotgun (WGS) entry which is preliminary data.</text>
</comment>
<reference evidence="1 2" key="1">
    <citation type="submission" date="2022-05" db="EMBL/GenBank/DDBJ databases">
        <authorList>
            <consortium name="Genoscope - CEA"/>
            <person name="William W."/>
        </authorList>
    </citation>
    <scope>NUCLEOTIDE SEQUENCE [LARGE SCALE GENOMIC DNA]</scope>
</reference>
<dbReference type="EMBL" id="CALNXI010000784">
    <property type="protein sequence ID" value="CAH3047046.1"/>
    <property type="molecule type" value="Genomic_DNA"/>
</dbReference>
<evidence type="ECO:0000313" key="2">
    <source>
        <dbReference type="Proteomes" id="UP001159427"/>
    </source>
</evidence>
<organism evidence="1 2">
    <name type="scientific">Porites evermanni</name>
    <dbReference type="NCBI Taxonomy" id="104178"/>
    <lineage>
        <taxon>Eukaryota</taxon>
        <taxon>Metazoa</taxon>
        <taxon>Cnidaria</taxon>
        <taxon>Anthozoa</taxon>
        <taxon>Hexacorallia</taxon>
        <taxon>Scleractinia</taxon>
        <taxon>Fungiina</taxon>
        <taxon>Poritidae</taxon>
        <taxon>Porites</taxon>
    </lineage>
</organism>